<evidence type="ECO:0000256" key="2">
    <source>
        <dbReference type="SAM" id="Phobius"/>
    </source>
</evidence>
<evidence type="ECO:0000313" key="6">
    <source>
        <dbReference type="Proteomes" id="UP001150062"/>
    </source>
</evidence>
<keyword evidence="2" id="KW-0472">Membrane</keyword>
<dbReference type="EMBL" id="JANTQA010000072">
    <property type="protein sequence ID" value="KAJ3424687.1"/>
    <property type="molecule type" value="Genomic_DNA"/>
</dbReference>
<dbReference type="AlphaFoldDB" id="A0AAV7Y806"/>
<feature type="compositionally biased region" description="Basic and acidic residues" evidence="1">
    <location>
        <begin position="82"/>
        <end position="91"/>
    </location>
</feature>
<feature type="compositionally biased region" description="Polar residues" evidence="1">
    <location>
        <begin position="71"/>
        <end position="80"/>
    </location>
</feature>
<evidence type="ECO:0000313" key="4">
    <source>
        <dbReference type="EMBL" id="KAJ6240215.1"/>
    </source>
</evidence>
<accession>A0AAV7Y806</accession>
<dbReference type="Proteomes" id="UP001150062">
    <property type="component" value="Unassembled WGS sequence"/>
</dbReference>
<organism evidence="3 5">
    <name type="scientific">Anaeramoeba flamelloides</name>
    <dbReference type="NCBI Taxonomy" id="1746091"/>
    <lineage>
        <taxon>Eukaryota</taxon>
        <taxon>Metamonada</taxon>
        <taxon>Anaeramoebidae</taxon>
        <taxon>Anaeramoeba</taxon>
    </lineage>
</organism>
<name>A0AAV7Y806_9EUKA</name>
<dbReference type="Proteomes" id="UP001146793">
    <property type="component" value="Unassembled WGS sequence"/>
</dbReference>
<reference evidence="3" key="2">
    <citation type="submission" date="2022-08" db="EMBL/GenBank/DDBJ databases">
        <title>Novel sulphate-reducing endosymbionts in the free-living metamonad Anaeramoeba.</title>
        <authorList>
            <person name="Jerlstrom-Hultqvist J."/>
            <person name="Cepicka I."/>
            <person name="Gallot-Lavallee L."/>
            <person name="Salas-Leiva D."/>
            <person name="Curtis B.A."/>
            <person name="Zahonova K."/>
            <person name="Pipaliya S."/>
            <person name="Dacks J."/>
            <person name="Roger A.J."/>
        </authorList>
    </citation>
    <scope>NUCLEOTIDE SEQUENCE</scope>
    <source>
        <strain evidence="3">Busselton2</strain>
    </source>
</reference>
<dbReference type="EMBL" id="JAOAOG010000213">
    <property type="protein sequence ID" value="KAJ6240215.1"/>
    <property type="molecule type" value="Genomic_DNA"/>
</dbReference>
<feature type="region of interest" description="Disordered" evidence="1">
    <location>
        <begin position="20"/>
        <end position="91"/>
    </location>
</feature>
<sequence length="501" mass="58309">MNQQLDFDFLPTNHTAFLDLMVQPPTTNSRKTSKRRSTFKKKKNPLNQKEEKTKLDEKESESEKGDKDVSTDSSSYTENSDTTEHSSEDSIDIKKCEDHNEINGDFFLIQDFTNRHNKLFFQTLQKWLDILSIYCVEYHRTLKFPSKKKFIKWVFIRIAVMVMILYSFISQIFSLLNAVIKPKTRDWLFGVNPIPGFWETSNTTALSSIGFFLFSLIPIICWVFSYSFFRKPHFNNLLKKFFQCPENGPKLARYTQHSIRFLKMFPIVGTLIQLLNYLQPHLRKEISKQPVSFCVDLVLSSIAHWFQFTTVVFSILLIIFVSSLHKIHIKVFHNIFLEGHLSIPNAINYHISIRKGILLTGKIFEKFLAFVTAVYIISTVTTVYMAFTDFETVSTKLIPVCIYLFLILFMLWFPAGISSACMNLIKDLTGIKITNYTTEKGKQLAVWYTYLDNWLNHPYTGFTLFDFPIYQSTVLKLVYIAGSLLVVLLQHEITKIKNPFG</sequence>
<feature type="transmembrane region" description="Helical" evidence="2">
    <location>
        <begin position="205"/>
        <end position="229"/>
    </location>
</feature>
<feature type="transmembrane region" description="Helical" evidence="2">
    <location>
        <begin position="298"/>
        <end position="321"/>
    </location>
</feature>
<keyword evidence="6" id="KW-1185">Reference proteome</keyword>
<feature type="transmembrane region" description="Helical" evidence="2">
    <location>
        <begin position="150"/>
        <end position="169"/>
    </location>
</feature>
<proteinExistence type="predicted"/>
<evidence type="ECO:0000313" key="5">
    <source>
        <dbReference type="Proteomes" id="UP001146793"/>
    </source>
</evidence>
<gene>
    <name evidence="3" type="ORF">M0812_29411</name>
    <name evidence="4" type="ORF">M0813_24558</name>
</gene>
<keyword evidence="2" id="KW-1133">Transmembrane helix</keyword>
<comment type="caution">
    <text evidence="3">The sequence shown here is derived from an EMBL/GenBank/DDBJ whole genome shotgun (WGS) entry which is preliminary data.</text>
</comment>
<evidence type="ECO:0000313" key="3">
    <source>
        <dbReference type="EMBL" id="KAJ3424687.1"/>
    </source>
</evidence>
<evidence type="ECO:0008006" key="7">
    <source>
        <dbReference type="Google" id="ProtNLM"/>
    </source>
</evidence>
<feature type="transmembrane region" description="Helical" evidence="2">
    <location>
        <begin position="393"/>
        <end position="413"/>
    </location>
</feature>
<keyword evidence="2" id="KW-0812">Transmembrane</keyword>
<feature type="compositionally biased region" description="Basic and acidic residues" evidence="1">
    <location>
        <begin position="48"/>
        <end position="70"/>
    </location>
</feature>
<feature type="transmembrane region" description="Helical" evidence="2">
    <location>
        <begin position="261"/>
        <end position="278"/>
    </location>
</feature>
<evidence type="ECO:0000256" key="1">
    <source>
        <dbReference type="SAM" id="MobiDB-lite"/>
    </source>
</evidence>
<reference evidence="4" key="1">
    <citation type="submission" date="2022-08" db="EMBL/GenBank/DDBJ databases">
        <title>Novel sulfate-reducing endosymbionts in the free-living metamonad Anaeramoeba.</title>
        <authorList>
            <person name="Jerlstrom-Hultqvist J."/>
            <person name="Cepicka I."/>
            <person name="Gallot-Lavallee L."/>
            <person name="Salas-Leiva D."/>
            <person name="Curtis B.A."/>
            <person name="Zahonova K."/>
            <person name="Pipaliya S."/>
            <person name="Dacks J."/>
            <person name="Roger A.J."/>
        </authorList>
    </citation>
    <scope>NUCLEOTIDE SEQUENCE</scope>
    <source>
        <strain evidence="4">Schooner1</strain>
    </source>
</reference>
<protein>
    <recommendedName>
        <fullName evidence="7">Transmembrane protein</fullName>
    </recommendedName>
</protein>
<feature type="compositionally biased region" description="Basic residues" evidence="1">
    <location>
        <begin position="31"/>
        <end position="44"/>
    </location>
</feature>
<feature type="transmembrane region" description="Helical" evidence="2">
    <location>
        <begin position="367"/>
        <end position="387"/>
    </location>
</feature>